<accession>A0ABP4MXX4</accession>
<protein>
    <submittedName>
        <fullName evidence="1">Uncharacterized protein</fullName>
    </submittedName>
</protein>
<sequence>MSGGSPLLREGSVGVSGAGAEIAAVGAKVAATAAAPRGDGRYAAGVAVSAGRAWRQRVAP</sequence>
<name>A0ABP4MXX4_9ACTN</name>
<organism evidence="1 2">
    <name type="scientific">Kribbella lupini</name>
    <dbReference type="NCBI Taxonomy" id="291602"/>
    <lineage>
        <taxon>Bacteria</taxon>
        <taxon>Bacillati</taxon>
        <taxon>Actinomycetota</taxon>
        <taxon>Actinomycetes</taxon>
        <taxon>Propionibacteriales</taxon>
        <taxon>Kribbellaceae</taxon>
        <taxon>Kribbella</taxon>
    </lineage>
</organism>
<comment type="caution">
    <text evidence="1">The sequence shown here is derived from an EMBL/GenBank/DDBJ whole genome shotgun (WGS) entry which is preliminary data.</text>
</comment>
<dbReference type="EMBL" id="BAAANC010000003">
    <property type="protein sequence ID" value="GAA1551475.1"/>
    <property type="molecule type" value="Genomic_DNA"/>
</dbReference>
<evidence type="ECO:0000313" key="2">
    <source>
        <dbReference type="Proteomes" id="UP001500363"/>
    </source>
</evidence>
<dbReference type="RefSeq" id="WP_344181061.1">
    <property type="nucleotide sequence ID" value="NZ_BAAANC010000003.1"/>
</dbReference>
<gene>
    <name evidence="1" type="ORF">GCM10009741_64940</name>
</gene>
<dbReference type="Proteomes" id="UP001500363">
    <property type="component" value="Unassembled WGS sequence"/>
</dbReference>
<evidence type="ECO:0000313" key="1">
    <source>
        <dbReference type="EMBL" id="GAA1551475.1"/>
    </source>
</evidence>
<keyword evidence="2" id="KW-1185">Reference proteome</keyword>
<proteinExistence type="predicted"/>
<reference evidence="2" key="1">
    <citation type="journal article" date="2019" name="Int. J. Syst. Evol. Microbiol.">
        <title>The Global Catalogue of Microorganisms (GCM) 10K type strain sequencing project: providing services to taxonomists for standard genome sequencing and annotation.</title>
        <authorList>
            <consortium name="The Broad Institute Genomics Platform"/>
            <consortium name="The Broad Institute Genome Sequencing Center for Infectious Disease"/>
            <person name="Wu L."/>
            <person name="Ma J."/>
        </authorList>
    </citation>
    <scope>NUCLEOTIDE SEQUENCE [LARGE SCALE GENOMIC DNA]</scope>
    <source>
        <strain evidence="2">JCM 14303</strain>
    </source>
</reference>